<keyword evidence="3 6" id="KW-0540">Nuclease</keyword>
<comment type="caution">
    <text evidence="7">The sequence shown here is derived from an EMBL/GenBank/DDBJ whole genome shotgun (WGS) entry which is preliminary data.</text>
</comment>
<evidence type="ECO:0000256" key="6">
    <source>
        <dbReference type="HAMAP-Rule" id="MF_00754"/>
    </source>
</evidence>
<evidence type="ECO:0000256" key="5">
    <source>
        <dbReference type="ARBA" id="ARBA00022801"/>
    </source>
</evidence>
<protein>
    <recommendedName>
        <fullName evidence="6">Ribonuclease P protein component 1</fullName>
        <shortName evidence="6">RNase P component 1</shortName>
        <ecNumber evidence="6">3.1.26.5</ecNumber>
    </recommendedName>
    <alternativeName>
        <fullName evidence="6">Rpp29</fullName>
    </alternativeName>
</protein>
<sequence>MITRKNLLYSTFIGLEVEIVNSSQRKLIGLHGKIVDETKNLIVVESAAGKELKIPKVSSTFRFTTEDNQKVDVIGKDIAFRPHERPKKV</sequence>
<dbReference type="Gene3D" id="2.30.30.210">
    <property type="entry name" value="Ribonuclease P/MRP, subunit p29"/>
    <property type="match status" value="1"/>
</dbReference>
<dbReference type="GO" id="GO:0004526">
    <property type="term" value="F:ribonuclease P activity"/>
    <property type="evidence" value="ECO:0007669"/>
    <property type="project" value="UniProtKB-UniRule"/>
</dbReference>
<dbReference type="EMBL" id="CABMJJ010000004">
    <property type="protein sequence ID" value="VVC02975.1"/>
    <property type="molecule type" value="Genomic_DNA"/>
</dbReference>
<proteinExistence type="inferred from homology"/>
<evidence type="ECO:0000256" key="3">
    <source>
        <dbReference type="ARBA" id="ARBA00022722"/>
    </source>
</evidence>
<comment type="similarity">
    <text evidence="6">Belongs to the eukaryotic/archaeal RNase P protein component 1 family.</text>
</comment>
<dbReference type="GO" id="GO:0001682">
    <property type="term" value="P:tRNA 5'-leader removal"/>
    <property type="evidence" value="ECO:0007669"/>
    <property type="project" value="UniProtKB-UniRule"/>
</dbReference>
<dbReference type="InterPro" id="IPR036980">
    <property type="entry name" value="RNase_P/MRP_Rpp29_sf"/>
</dbReference>
<dbReference type="InterPro" id="IPR002730">
    <property type="entry name" value="Rpp29/RNP1"/>
</dbReference>
<dbReference type="InterPro" id="IPR023538">
    <property type="entry name" value="RNP1"/>
</dbReference>
<evidence type="ECO:0000313" key="7">
    <source>
        <dbReference type="EMBL" id="VVC02975.1"/>
    </source>
</evidence>
<dbReference type="GO" id="GO:0030677">
    <property type="term" value="C:ribonuclease P complex"/>
    <property type="evidence" value="ECO:0007669"/>
    <property type="project" value="UniProtKB-UniRule"/>
</dbReference>
<keyword evidence="4 6" id="KW-0255">Endonuclease</keyword>
<keyword evidence="5 6" id="KW-0378">Hydrolase</keyword>
<comment type="subunit">
    <text evidence="6">Consists of a catalytic RNA component and at least 4-5 protein subunits.</text>
</comment>
<organism evidence="7 8">
    <name type="scientific">Candidatus Bilamarchaeum dharawalense</name>
    <dbReference type="NCBI Taxonomy" id="2885759"/>
    <lineage>
        <taxon>Archaea</taxon>
        <taxon>Candidatus Micrarchaeota</taxon>
        <taxon>Candidatus Micrarchaeia</taxon>
        <taxon>Candidatus Anstonellales</taxon>
        <taxon>Candidatus Bilamarchaeaceae</taxon>
        <taxon>Candidatus Bilamarchaeum</taxon>
    </lineage>
</organism>
<dbReference type="SMART" id="SM00538">
    <property type="entry name" value="POP4"/>
    <property type="match status" value="1"/>
</dbReference>
<dbReference type="Pfam" id="PF01868">
    <property type="entry name" value="RNase_P-MRP_p29"/>
    <property type="match status" value="1"/>
</dbReference>
<comment type="function">
    <text evidence="6">Part of ribonuclease P, a protein complex that generates mature tRNA molecules by cleaving their 5'-ends.</text>
</comment>
<dbReference type="GO" id="GO:0005737">
    <property type="term" value="C:cytoplasm"/>
    <property type="evidence" value="ECO:0007669"/>
    <property type="project" value="UniProtKB-SubCell"/>
</dbReference>
<reference evidence="7 8" key="1">
    <citation type="submission" date="2019-08" db="EMBL/GenBank/DDBJ databases">
        <authorList>
            <person name="Vazquez-Campos X."/>
        </authorList>
    </citation>
    <scope>NUCLEOTIDE SEQUENCE [LARGE SCALE GENOMIC DNA]</scope>
    <source>
        <strain evidence="7">LFW-283_2</strain>
    </source>
</reference>
<dbReference type="GO" id="GO:0003723">
    <property type="term" value="F:RNA binding"/>
    <property type="evidence" value="ECO:0007669"/>
    <property type="project" value="InterPro"/>
</dbReference>
<evidence type="ECO:0000256" key="4">
    <source>
        <dbReference type="ARBA" id="ARBA00022759"/>
    </source>
</evidence>
<dbReference type="SUPFAM" id="SSF101744">
    <property type="entry name" value="Rof/RNase P subunit-like"/>
    <property type="match status" value="1"/>
</dbReference>
<evidence type="ECO:0000256" key="2">
    <source>
        <dbReference type="ARBA" id="ARBA00022694"/>
    </source>
</evidence>
<dbReference type="Proteomes" id="UP000789941">
    <property type="component" value="Unassembled WGS sequence"/>
</dbReference>
<comment type="subcellular location">
    <subcellularLocation>
        <location evidence="6">Cytoplasm</location>
    </subcellularLocation>
</comment>
<name>A0A5E4LLS8_9ARCH</name>
<dbReference type="HAMAP" id="MF_00754">
    <property type="entry name" value="RNase_P_1"/>
    <property type="match status" value="1"/>
</dbReference>
<evidence type="ECO:0000313" key="8">
    <source>
        <dbReference type="Proteomes" id="UP000789941"/>
    </source>
</evidence>
<dbReference type="InterPro" id="IPR023534">
    <property type="entry name" value="Rof/RNase_P-like"/>
</dbReference>
<accession>A0A5E4LLS8</accession>
<evidence type="ECO:0000256" key="1">
    <source>
        <dbReference type="ARBA" id="ARBA00022490"/>
    </source>
</evidence>
<comment type="catalytic activity">
    <reaction evidence="6">
        <text>Endonucleolytic cleavage of RNA, removing 5'-extranucleotides from tRNA precursor.</text>
        <dbReference type="EC" id="3.1.26.5"/>
    </reaction>
</comment>
<keyword evidence="1 6" id="KW-0963">Cytoplasm</keyword>
<dbReference type="EC" id="3.1.26.5" evidence="6"/>
<keyword evidence="2 6" id="KW-0819">tRNA processing</keyword>
<dbReference type="AlphaFoldDB" id="A0A5E4LLS8"/>
<gene>
    <name evidence="6 7" type="primary">rnp1</name>
    <name evidence="7" type="ORF">LFW2832_00126</name>
</gene>